<reference evidence="3 4" key="1">
    <citation type="journal article" date="2012" name="Proc. Natl. Acad. Sci. U.S.A.">
        <title>Comparative genomics of Ceriporiopsis subvermispora and Phanerochaete chrysosporium provide insight into selective ligninolysis.</title>
        <authorList>
            <person name="Fernandez-Fueyo E."/>
            <person name="Ruiz-Duenas F.J."/>
            <person name="Ferreira P."/>
            <person name="Floudas D."/>
            <person name="Hibbett D.S."/>
            <person name="Canessa P."/>
            <person name="Larrondo L.F."/>
            <person name="James T.Y."/>
            <person name="Seelenfreund D."/>
            <person name="Lobos S."/>
            <person name="Polanco R."/>
            <person name="Tello M."/>
            <person name="Honda Y."/>
            <person name="Watanabe T."/>
            <person name="Watanabe T."/>
            <person name="Ryu J.S."/>
            <person name="Kubicek C.P."/>
            <person name="Schmoll M."/>
            <person name="Gaskell J."/>
            <person name="Hammel K.E."/>
            <person name="St John F.J."/>
            <person name="Vanden Wymelenberg A."/>
            <person name="Sabat G."/>
            <person name="Splinter BonDurant S."/>
            <person name="Syed K."/>
            <person name="Yadav J.S."/>
            <person name="Doddapaneni H."/>
            <person name="Subramanian V."/>
            <person name="Lavin J.L."/>
            <person name="Oguiza J.A."/>
            <person name="Perez G."/>
            <person name="Pisabarro A.G."/>
            <person name="Ramirez L."/>
            <person name="Santoyo F."/>
            <person name="Master E."/>
            <person name="Coutinho P.M."/>
            <person name="Henrissat B."/>
            <person name="Lombard V."/>
            <person name="Magnuson J.K."/>
            <person name="Kuees U."/>
            <person name="Hori C."/>
            <person name="Igarashi K."/>
            <person name="Samejima M."/>
            <person name="Held B.W."/>
            <person name="Barry K.W."/>
            <person name="LaButti K.M."/>
            <person name="Lapidus A."/>
            <person name="Lindquist E.A."/>
            <person name="Lucas S.M."/>
            <person name="Riley R."/>
            <person name="Salamov A.A."/>
            <person name="Hoffmeister D."/>
            <person name="Schwenk D."/>
            <person name="Hadar Y."/>
            <person name="Yarden O."/>
            <person name="de Vries R.P."/>
            <person name="Wiebenga A."/>
            <person name="Stenlid J."/>
            <person name="Eastwood D."/>
            <person name="Grigoriev I.V."/>
            <person name="Berka R.M."/>
            <person name="Blanchette R.A."/>
            <person name="Kersten P."/>
            <person name="Martinez A.T."/>
            <person name="Vicuna R."/>
            <person name="Cullen D."/>
        </authorList>
    </citation>
    <scope>NUCLEOTIDE SEQUENCE [LARGE SCALE GENOMIC DNA]</scope>
    <source>
        <strain evidence="3 4">B</strain>
    </source>
</reference>
<evidence type="ECO:0000256" key="2">
    <source>
        <dbReference type="SAM" id="Phobius"/>
    </source>
</evidence>
<dbReference type="Proteomes" id="UP000016930">
    <property type="component" value="Unassembled WGS sequence"/>
</dbReference>
<dbReference type="EMBL" id="KB445817">
    <property type="protein sequence ID" value="EMD31609.1"/>
    <property type="molecule type" value="Genomic_DNA"/>
</dbReference>
<sequence length="120" mass="12890">MANWVDFVSLIVTLSCIGGIAYGLYFVGSQCAKAIESTKQSLKNKGVNVSKEGISVKTSRHLDREAYMDATQRSVMKALKNSQFGRSSEALHTSTADPTAARPILSRQPSKRAAAAGEPK</sequence>
<keyword evidence="2" id="KW-0472">Membrane</keyword>
<evidence type="ECO:0000313" key="3">
    <source>
        <dbReference type="EMBL" id="EMD31609.1"/>
    </source>
</evidence>
<keyword evidence="4" id="KW-1185">Reference proteome</keyword>
<evidence type="ECO:0000313" key="4">
    <source>
        <dbReference type="Proteomes" id="UP000016930"/>
    </source>
</evidence>
<dbReference type="AlphaFoldDB" id="M2P8B0"/>
<feature type="compositionally biased region" description="Polar residues" evidence="1">
    <location>
        <begin position="82"/>
        <end position="97"/>
    </location>
</feature>
<keyword evidence="2" id="KW-1133">Transmembrane helix</keyword>
<proteinExistence type="predicted"/>
<name>M2P8B0_CERS8</name>
<protein>
    <submittedName>
        <fullName evidence="3">Uncharacterized protein</fullName>
    </submittedName>
</protein>
<dbReference type="HOGENOM" id="CLU_156014_1_0_1"/>
<feature type="transmembrane region" description="Helical" evidence="2">
    <location>
        <begin position="7"/>
        <end position="27"/>
    </location>
</feature>
<accession>M2P8B0</accession>
<feature type="region of interest" description="Disordered" evidence="1">
    <location>
        <begin position="82"/>
        <end position="120"/>
    </location>
</feature>
<dbReference type="OrthoDB" id="2505950at2759"/>
<organism evidence="3 4">
    <name type="scientific">Ceriporiopsis subvermispora (strain B)</name>
    <name type="common">White-rot fungus</name>
    <name type="synonym">Gelatoporia subvermispora</name>
    <dbReference type="NCBI Taxonomy" id="914234"/>
    <lineage>
        <taxon>Eukaryota</taxon>
        <taxon>Fungi</taxon>
        <taxon>Dikarya</taxon>
        <taxon>Basidiomycota</taxon>
        <taxon>Agaricomycotina</taxon>
        <taxon>Agaricomycetes</taxon>
        <taxon>Polyporales</taxon>
        <taxon>Gelatoporiaceae</taxon>
        <taxon>Gelatoporia</taxon>
    </lineage>
</organism>
<keyword evidence="2" id="KW-0812">Transmembrane</keyword>
<gene>
    <name evidence="3" type="ORF">CERSUDRAFT_119653</name>
</gene>
<evidence type="ECO:0000256" key="1">
    <source>
        <dbReference type="SAM" id="MobiDB-lite"/>
    </source>
</evidence>